<evidence type="ECO:0000313" key="2">
    <source>
        <dbReference type="Proteomes" id="UP000000461"/>
    </source>
</evidence>
<name>K4JNX1_9CAUD</name>
<gene>
    <name evidence="1" type="ORF">CcrRogue_gp224</name>
</gene>
<dbReference type="KEGG" id="vg:13996005"/>
<dbReference type="EMBL" id="JX100814">
    <property type="protein sequence ID" value="AFU86706.1"/>
    <property type="molecule type" value="Genomic_DNA"/>
</dbReference>
<sequence length="99" mass="10649">MQTVQDLITKLNQPGARLRVAVVRIKGAKDTFVDMAPTEEQGAIRGVVEATPHAIYLDNGKMLPIGCVGKYIFDGSEDRFTVDLGGISKIVYEIAQGAA</sequence>
<proteinExistence type="predicted"/>
<organism evidence="1 2">
    <name type="scientific">Caulobacter phage CcrRogue</name>
    <dbReference type="NCBI Taxonomy" id="2927986"/>
    <lineage>
        <taxon>Viruses</taxon>
        <taxon>Duplodnaviria</taxon>
        <taxon>Heunggongvirae</taxon>
        <taxon>Uroviricota</taxon>
        <taxon>Caudoviricetes</taxon>
        <taxon>Jeanschmidtviridae</taxon>
        <taxon>Poindextervirus</taxon>
        <taxon>Poindextervirus rogue</taxon>
    </lineage>
</organism>
<dbReference type="Proteomes" id="UP000000461">
    <property type="component" value="Segment"/>
</dbReference>
<protein>
    <submittedName>
        <fullName evidence="1">Uncharacterized protein</fullName>
    </submittedName>
</protein>
<dbReference type="OrthoDB" id="36166at10239"/>
<accession>K4JNX1</accession>
<reference evidence="1 2" key="1">
    <citation type="journal article" date="2012" name="BMC Genomics">
        <title>The Caulobacter crescentus phage phiCbK: genomics of a canonical phage.</title>
        <authorList>
            <person name="Gill J.J."/>
            <person name="Berry J.D."/>
            <person name="Russell W.K."/>
            <person name="Lessor L."/>
            <person name="Escobar Garcia D.A."/>
            <person name="Hernandez D."/>
            <person name="Kane A."/>
            <person name="Keene J."/>
            <person name="Maddox M."/>
            <person name="Martin R."/>
            <person name="Mohan S."/>
            <person name="Thorn A.M."/>
            <person name="Russell D.H."/>
            <person name="Young R."/>
        </authorList>
    </citation>
    <scope>NUCLEOTIDE SEQUENCE [LARGE SCALE GENOMIC DNA]</scope>
</reference>
<evidence type="ECO:0000313" key="1">
    <source>
        <dbReference type="EMBL" id="AFU86706.1"/>
    </source>
</evidence>
<keyword evidence="2" id="KW-1185">Reference proteome</keyword>